<dbReference type="InterPro" id="IPR014954">
    <property type="entry name" value="DUF1825"/>
</dbReference>
<dbReference type="Proteomes" id="UP000013923">
    <property type="component" value="Genome"/>
</dbReference>
<evidence type="ECO:0000313" key="2">
    <source>
        <dbReference type="EMBL" id="ACY75883.1"/>
    </source>
</evidence>
<gene>
    <name evidence="2" type="ORF">PCMG_00007</name>
    <name evidence="1" type="ORF">PSSM2_007</name>
</gene>
<protein>
    <submittedName>
        <fullName evidence="1">DUF1825 domain-containing protein</fullName>
    </submittedName>
</protein>
<organismHost>
    <name type="scientific">Prochlorococcus</name>
    <dbReference type="NCBI Taxonomy" id="1218"/>
</organismHost>
<evidence type="ECO:0000313" key="4">
    <source>
        <dbReference type="Proteomes" id="UP000013923"/>
    </source>
</evidence>
<dbReference type="KEGG" id="vg:3294475"/>
<proteinExistence type="predicted"/>
<dbReference type="OrthoDB" id="19711at10239"/>
<accession>Q58MZ7</accession>
<evidence type="ECO:0000313" key="1">
    <source>
        <dbReference type="EMBL" id="AAX44385.1"/>
    </source>
</evidence>
<evidence type="ECO:0000313" key="3">
    <source>
        <dbReference type="Proteomes" id="UP000000991"/>
    </source>
</evidence>
<dbReference type="EMBL" id="AY939844">
    <property type="protein sequence ID" value="AAX44385.1"/>
    <property type="molecule type" value="Genomic_DNA"/>
</dbReference>
<name>Q58MZ7_BPPRM</name>
<keyword evidence="3" id="KW-1185">Reference proteome</keyword>
<dbReference type="Pfam" id="PF08855">
    <property type="entry name" value="DUF1825"/>
    <property type="match status" value="1"/>
</dbReference>
<organism evidence="1 3">
    <name type="scientific">Prochlorococcus phage P-SSM2</name>
    <dbReference type="NCBI Taxonomy" id="268746"/>
    <lineage>
        <taxon>Viruses</taxon>
        <taxon>Duplodnaviria</taxon>
        <taxon>Heunggongvirae</taxon>
        <taxon>Uroviricota</taxon>
        <taxon>Caudoviricetes</taxon>
        <taxon>Pantevenvirales</taxon>
        <taxon>Kyanoviridae</taxon>
        <taxon>Salacisavirus</taxon>
        <taxon>Salacisavirus pssm2</taxon>
    </lineage>
</organism>
<reference evidence="1 3" key="3">
    <citation type="journal article" date="2010" name="Environ. Microbiol.">
        <title>Genomic analysis of oceanic cyanobacterial myoviruses compared with T4-like myoviruses from diverse hosts and environments.</title>
        <authorList>
            <person name="Sullivan M.B."/>
            <person name="Huang K.H."/>
            <person name="Ignacio-Espinoza J.C."/>
            <person name="Berlin A.M."/>
            <person name="Kelly L."/>
            <person name="Weigele P.R."/>
            <person name="DeFrancesco A.S."/>
            <person name="Kern S.E."/>
            <person name="Thompson L.R."/>
            <person name="Young S."/>
            <person name="Yandava C."/>
            <person name="Fu R."/>
            <person name="Krastins B."/>
            <person name="Chase M."/>
            <person name="Sarracino D."/>
            <person name="Osburne M.S."/>
            <person name="Henn M.R."/>
            <person name="Chisholm S.W."/>
        </authorList>
    </citation>
    <scope>NUCLEOTIDE SEQUENCE [LARGE SCALE GENOMIC DNA]</scope>
</reference>
<dbReference type="EMBL" id="GU071092">
    <property type="protein sequence ID" value="ACY75883.1"/>
    <property type="molecule type" value="Genomic_DNA"/>
</dbReference>
<reference evidence="1 3" key="1">
    <citation type="journal article" date="2005" name="PLoS Biol.">
        <title>Three Prochlorococcus cyanophage genomes: signature features and ecological interpretations.</title>
        <authorList>
            <person name="Sullivan M.B."/>
            <person name="Coleman M.L."/>
            <person name="Weigele P."/>
            <person name="Rohwer F."/>
            <person name="Chisholm S.W."/>
        </authorList>
    </citation>
    <scope>NUCLEOTIDE SEQUENCE</scope>
</reference>
<reference evidence="2 4" key="2">
    <citation type="submission" date="2009-10" db="EMBL/GenBank/DDBJ databases">
        <title>The Genome Sequence of Prochlorococcus phage P-SSM2.</title>
        <authorList>
            <consortium name="The Broad Institute Genome Sequencing Platform"/>
            <person name="Henn M.R."/>
            <person name="Sullivan M.S."/>
            <person name="Osburne M.S."/>
            <person name="Levin J."/>
            <person name="Malboeuf C."/>
            <person name="Casali M."/>
            <person name="Russ C."/>
            <person name="Lennon N."/>
            <person name="Chapman S.B."/>
            <person name="Erlich R."/>
            <person name="Young S.K."/>
            <person name="Koehrsen M."/>
            <person name="Yandava C."/>
            <person name="Zeng Q."/>
            <person name="Alvarado L."/>
            <person name="Anderson S."/>
            <person name="Berlin A."/>
            <person name="Borenstein D."/>
            <person name="Chen Z."/>
            <person name="Engels R."/>
            <person name="Freedman E."/>
            <person name="Gellesch M."/>
            <person name="Goldberg J."/>
            <person name="Green L."/>
            <person name="Griggs A."/>
            <person name="Gujja S."/>
            <person name="Heilman E.R."/>
            <person name="Heiman D."/>
            <person name="Hepburn T."/>
            <person name="Howarth C."/>
            <person name="Jen D."/>
            <person name="Larson L."/>
            <person name="Lewis B."/>
            <person name="Mehta T."/>
            <person name="Park D."/>
            <person name="Pearson M."/>
            <person name="Richards J."/>
            <person name="Rizzolo K."/>
            <person name="Roberts A."/>
            <person name="Ryan E."/>
            <person name="Saif S."/>
            <person name="Shea T."/>
            <person name="Shenoy N."/>
            <person name="Sisk P."/>
            <person name="Stolte C."/>
            <person name="Sykes S."/>
            <person name="Walk T."/>
            <person name="White J."/>
            <person name="Yu Q."/>
            <person name="Coleman M.L."/>
            <person name="Huang K.H."/>
            <person name="Weigele P.R."/>
            <person name="DeFrancesco A.S."/>
            <person name="Kern S.E."/>
            <person name="Thompson L.R."/>
            <person name="Fu R."/>
            <person name="Hombeck B."/>
            <person name="Chisholm S.W."/>
            <person name="Haas B."/>
            <person name="Nusbaum C."/>
            <person name="Birren B."/>
        </authorList>
    </citation>
    <scope>NUCLEOTIDE SEQUENCE [LARGE SCALE GENOMIC DNA]</scope>
    <source>
        <strain evidence="2">P-SSM2</strain>
    </source>
</reference>
<dbReference type="RefSeq" id="YP_214239.1">
    <property type="nucleotide sequence ID" value="NC_006883.2"/>
</dbReference>
<dbReference type="GeneID" id="3294475"/>
<dbReference type="Proteomes" id="UP000000991">
    <property type="component" value="Segment"/>
</dbReference>
<sequence>MSEFFNSDIIKDELMKINQLQEEVYKHAFTFETMSRDDQLDHIEDLTELLDMQRVMYTRLSLSDDPQAKKMKGELEKSVQLLGFPEGTDISVLFSGMTQTIEKLKQIAKG</sequence>